<proteinExistence type="predicted"/>
<keyword evidence="3" id="KW-1185">Reference proteome</keyword>
<organism evidence="2 3">
    <name type="scientific">Anaeromyces robustus</name>
    <dbReference type="NCBI Taxonomy" id="1754192"/>
    <lineage>
        <taxon>Eukaryota</taxon>
        <taxon>Fungi</taxon>
        <taxon>Fungi incertae sedis</taxon>
        <taxon>Chytridiomycota</taxon>
        <taxon>Chytridiomycota incertae sedis</taxon>
        <taxon>Neocallimastigomycetes</taxon>
        <taxon>Neocallimastigales</taxon>
        <taxon>Neocallimastigaceae</taxon>
        <taxon>Anaeromyces</taxon>
    </lineage>
</organism>
<feature type="repeat" description="ANK" evidence="1">
    <location>
        <begin position="16"/>
        <end position="48"/>
    </location>
</feature>
<reference evidence="2 3" key="1">
    <citation type="submission" date="2016-08" db="EMBL/GenBank/DDBJ databases">
        <title>A Parts List for Fungal Cellulosomes Revealed by Comparative Genomics.</title>
        <authorList>
            <consortium name="DOE Joint Genome Institute"/>
            <person name="Haitjema C.H."/>
            <person name="Gilmore S.P."/>
            <person name="Henske J.K."/>
            <person name="Solomon K.V."/>
            <person name="De Groot R."/>
            <person name="Kuo A."/>
            <person name="Mondo S.J."/>
            <person name="Salamov A.A."/>
            <person name="Labutti K."/>
            <person name="Zhao Z."/>
            <person name="Chiniquy J."/>
            <person name="Barry K."/>
            <person name="Brewer H.M."/>
            <person name="Purvine S.O."/>
            <person name="Wright A.T."/>
            <person name="Boxma B."/>
            <person name="Van Alen T."/>
            <person name="Hackstein J.H."/>
            <person name="Baker S.E."/>
            <person name="Grigoriev I.V."/>
            <person name="O'Malley M.A."/>
        </authorList>
    </citation>
    <scope>NUCLEOTIDE SEQUENCE [LARGE SCALE GENOMIC DNA]</scope>
    <source>
        <strain evidence="2 3">S4</strain>
    </source>
</reference>
<feature type="non-terminal residue" evidence="2">
    <location>
        <position position="1"/>
    </location>
</feature>
<dbReference type="EMBL" id="MCFG01000485">
    <property type="protein sequence ID" value="ORX65003.1"/>
    <property type="molecule type" value="Genomic_DNA"/>
</dbReference>
<dbReference type="STRING" id="1754192.A0A1Y1VUZ0"/>
<evidence type="ECO:0000256" key="1">
    <source>
        <dbReference type="PROSITE-ProRule" id="PRU00023"/>
    </source>
</evidence>
<dbReference type="SUPFAM" id="SSF48403">
    <property type="entry name" value="Ankyrin repeat"/>
    <property type="match status" value="1"/>
</dbReference>
<dbReference type="Gene3D" id="1.25.40.20">
    <property type="entry name" value="Ankyrin repeat-containing domain"/>
    <property type="match status" value="1"/>
</dbReference>
<dbReference type="Proteomes" id="UP000193944">
    <property type="component" value="Unassembled WGS sequence"/>
</dbReference>
<dbReference type="PANTHER" id="PTHR24127:SF1">
    <property type="entry name" value="ANKYRIN REPEAT AND EF-HAND DOMAIN-CONTAINING PROTEIN 1"/>
    <property type="match status" value="1"/>
</dbReference>
<dbReference type="InterPro" id="IPR052801">
    <property type="entry name" value="Ankyrin-EF-hand"/>
</dbReference>
<sequence>DYLIQHGADVNKLNNYKVSPILLACKNGYLEIVKCLVQHGADFNRSSDRGITPIIIACRNGYSKIVEFLLENKATIEINNPYRKTLL</sequence>
<accession>A0A1Y1VUZ0</accession>
<name>A0A1Y1VUZ0_9FUNG</name>
<feature type="repeat" description="ANK" evidence="1">
    <location>
        <begin position="49"/>
        <end position="81"/>
    </location>
</feature>
<dbReference type="PROSITE" id="PS50297">
    <property type="entry name" value="ANK_REP_REGION"/>
    <property type="match status" value="2"/>
</dbReference>
<dbReference type="OrthoDB" id="426293at2759"/>
<dbReference type="PROSITE" id="PS50088">
    <property type="entry name" value="ANK_REPEAT"/>
    <property type="match status" value="2"/>
</dbReference>
<comment type="caution">
    <text evidence="2">The sequence shown here is derived from an EMBL/GenBank/DDBJ whole genome shotgun (WGS) entry which is preliminary data.</text>
</comment>
<gene>
    <name evidence="2" type="ORF">BCR32DRAFT_183596</name>
</gene>
<dbReference type="InterPro" id="IPR036770">
    <property type="entry name" value="Ankyrin_rpt-contain_sf"/>
</dbReference>
<evidence type="ECO:0000313" key="3">
    <source>
        <dbReference type="Proteomes" id="UP000193944"/>
    </source>
</evidence>
<dbReference type="PANTHER" id="PTHR24127">
    <property type="entry name" value="ANKYRIN REPEAT AND EF-HAND DOMAIN-CONTAINING PROTEIN 1"/>
    <property type="match status" value="1"/>
</dbReference>
<evidence type="ECO:0000313" key="2">
    <source>
        <dbReference type="EMBL" id="ORX65003.1"/>
    </source>
</evidence>
<dbReference type="AlphaFoldDB" id="A0A1Y1VUZ0"/>
<protein>
    <submittedName>
        <fullName evidence="2">Ankyrin</fullName>
    </submittedName>
</protein>
<feature type="non-terminal residue" evidence="2">
    <location>
        <position position="87"/>
    </location>
</feature>
<dbReference type="SMART" id="SM00248">
    <property type="entry name" value="ANK"/>
    <property type="match status" value="2"/>
</dbReference>
<keyword evidence="1" id="KW-0040">ANK repeat</keyword>
<reference evidence="2 3" key="2">
    <citation type="submission" date="2016-08" db="EMBL/GenBank/DDBJ databases">
        <title>Pervasive Adenine N6-methylation of Active Genes in Fungi.</title>
        <authorList>
            <consortium name="DOE Joint Genome Institute"/>
            <person name="Mondo S.J."/>
            <person name="Dannebaum R.O."/>
            <person name="Kuo R.C."/>
            <person name="Labutti K."/>
            <person name="Haridas S."/>
            <person name="Kuo A."/>
            <person name="Salamov A."/>
            <person name="Ahrendt S.R."/>
            <person name="Lipzen A."/>
            <person name="Sullivan W."/>
            <person name="Andreopoulos W.B."/>
            <person name="Clum A."/>
            <person name="Lindquist E."/>
            <person name="Daum C."/>
            <person name="Ramamoorthy G.K."/>
            <person name="Gryganskyi A."/>
            <person name="Culley D."/>
            <person name="Magnuson J.K."/>
            <person name="James T.Y."/>
            <person name="O'Malley M.A."/>
            <person name="Stajich J.E."/>
            <person name="Spatafora J.W."/>
            <person name="Visel A."/>
            <person name="Grigoriev I.V."/>
        </authorList>
    </citation>
    <scope>NUCLEOTIDE SEQUENCE [LARGE SCALE GENOMIC DNA]</scope>
    <source>
        <strain evidence="2 3">S4</strain>
    </source>
</reference>
<dbReference type="Pfam" id="PF12796">
    <property type="entry name" value="Ank_2"/>
    <property type="match status" value="1"/>
</dbReference>
<dbReference type="InterPro" id="IPR002110">
    <property type="entry name" value="Ankyrin_rpt"/>
</dbReference>